<evidence type="ECO:0000313" key="3">
    <source>
        <dbReference type="EMBL" id="UJG41352.1"/>
    </source>
</evidence>
<accession>A0A9Y1FL59</accession>
<feature type="transmembrane region" description="Helical" evidence="2">
    <location>
        <begin position="126"/>
        <end position="147"/>
    </location>
</feature>
<dbReference type="AlphaFoldDB" id="A0A9Y1FL59"/>
<dbReference type="Proteomes" id="UP001201020">
    <property type="component" value="Chromosome"/>
</dbReference>
<feature type="transmembrane region" description="Helical" evidence="2">
    <location>
        <begin position="167"/>
        <end position="191"/>
    </location>
</feature>
<keyword evidence="2" id="KW-0472">Membrane</keyword>
<evidence type="ECO:0000256" key="2">
    <source>
        <dbReference type="SAM" id="Phobius"/>
    </source>
</evidence>
<feature type="compositionally biased region" description="Basic and acidic residues" evidence="1">
    <location>
        <begin position="12"/>
        <end position="23"/>
    </location>
</feature>
<protein>
    <submittedName>
        <fullName evidence="3">Uncharacterized protein</fullName>
    </submittedName>
</protein>
<proteinExistence type="predicted"/>
<organism evidence="3">
    <name type="scientific">Candidatus Heimdallarchaeum aukensis</name>
    <dbReference type="NCBI Taxonomy" id="2876573"/>
    <lineage>
        <taxon>Archaea</taxon>
        <taxon>Promethearchaeati</taxon>
        <taxon>Candidatus Heimdallarchaeota</taxon>
        <taxon>Candidatus Heimdallarchaeia (ex Rinke et al. 2021) (nom. nud.)</taxon>
        <taxon>Candidatus Heimdallarchaeales</taxon>
        <taxon>Candidatus Heimdallarchaeaceae</taxon>
        <taxon>Candidatus Heimdallarchaeum</taxon>
    </lineage>
</organism>
<dbReference type="EMBL" id="CP084166">
    <property type="protein sequence ID" value="UJG41352.1"/>
    <property type="molecule type" value="Genomic_DNA"/>
</dbReference>
<feature type="region of interest" description="Disordered" evidence="1">
    <location>
        <begin position="1"/>
        <end position="27"/>
    </location>
</feature>
<feature type="compositionally biased region" description="Polar residues" evidence="1">
    <location>
        <begin position="1"/>
        <end position="11"/>
    </location>
</feature>
<feature type="transmembrane region" description="Helical" evidence="2">
    <location>
        <begin position="419"/>
        <end position="442"/>
    </location>
</feature>
<name>A0A9Y1FL59_9ARCH</name>
<reference evidence="3" key="1">
    <citation type="journal article" date="2022" name="Nat. Microbiol.">
        <title>Unique mobile elements and scalable gene flow at the prokaryote-eukaryote boundary revealed by circularized Asgard archaea genomes.</title>
        <authorList>
            <person name="Wu F."/>
            <person name="Speth D.R."/>
            <person name="Philosof A."/>
            <person name="Cremiere A."/>
            <person name="Narayanan A."/>
            <person name="Barco R.A."/>
            <person name="Connon S.A."/>
            <person name="Amend J.P."/>
            <person name="Antoshechkin I.A."/>
            <person name="Orphan V.J."/>
        </authorList>
    </citation>
    <scope>NUCLEOTIDE SEQUENCE</scope>
    <source>
        <strain evidence="3">PM71</strain>
    </source>
</reference>
<feature type="transmembrane region" description="Helical" evidence="2">
    <location>
        <begin position="40"/>
        <end position="63"/>
    </location>
</feature>
<keyword evidence="2" id="KW-0812">Transmembrane</keyword>
<feature type="transmembrane region" description="Helical" evidence="2">
    <location>
        <begin position="508"/>
        <end position="528"/>
    </location>
</feature>
<evidence type="ECO:0000256" key="1">
    <source>
        <dbReference type="SAM" id="MobiDB-lite"/>
    </source>
</evidence>
<sequence>MSKNQSNLDTNLKQKKELNSEKKKSTKKNSKNKEKWYIRWSFNILSVFFAIISLIGSFILLIYDIFVPRTLRELVPILNMFRKYILIAAELFSGKKSKEVAEVVSELEEIKMKEEKIMKNYPIRRGIGEAINLGLHPVIIFAIPTAIWGKNLHQLFESWGIPVSLGILLFGTGLLCISWIATIFGPIYALFHECSIFMLKRGSYRWAEFFQDLENLFALPYYTARSSFSILDAPPISAETLEEFKLDIMDDIGQIKNRIADILSLDATQVPERSKQMLQELLIETQQSLGSINISEIKEVTARQFALLIWNKEGSMFPWRRNEALEEFAKKNNMSVKEAKKTIQLIAKKAVEGFTSKDLYFSIMITGALKGIAELEEKYKQFMSDIEYTSTALSLSLGAQQYIIDTFTEKPFYKKLLKVLVDSFIALFLPYIMLLVVIFKYFKHVVGQTIRNIVSIKDLKKKKIFRNKIKEIKETLYSSYHSIGDSKFSLKETFDIDFGEFFKKLGKFFVKVLLLVPLLFWSLIKAIYIRIQKLLRRRTEEEKNKRKFEKELATKTLVAMYEELYEKIVLSNLYYT</sequence>
<keyword evidence="2" id="KW-1133">Transmembrane helix</keyword>
<gene>
    <name evidence="3" type="ORF">K9W45_02555</name>
</gene>